<gene>
    <name evidence="2" type="ORF">HPU229334_06750</name>
</gene>
<organism evidence="2 3">
    <name type="scientific">Helicobacter pullorum</name>
    <dbReference type="NCBI Taxonomy" id="35818"/>
    <lineage>
        <taxon>Bacteria</taxon>
        <taxon>Pseudomonadati</taxon>
        <taxon>Campylobacterota</taxon>
        <taxon>Epsilonproteobacteria</taxon>
        <taxon>Campylobacterales</taxon>
        <taxon>Helicobacteraceae</taxon>
        <taxon>Helicobacter</taxon>
    </lineage>
</organism>
<comment type="caution">
    <text evidence="2">The sequence shown here is derived from an EMBL/GenBank/DDBJ whole genome shotgun (WGS) entry which is preliminary data.</text>
</comment>
<proteinExistence type="predicted"/>
<keyword evidence="1" id="KW-0812">Transmembrane</keyword>
<evidence type="ECO:0000256" key="1">
    <source>
        <dbReference type="SAM" id="Phobius"/>
    </source>
</evidence>
<dbReference type="Proteomes" id="UP000037997">
    <property type="component" value="Unassembled WGS sequence"/>
</dbReference>
<dbReference type="RefSeq" id="WP_054195278.1">
    <property type="nucleotide sequence ID" value="NZ_CAKMIM010000028.1"/>
</dbReference>
<protein>
    <submittedName>
        <fullName evidence="2">Uncharacterized protein</fullName>
    </submittedName>
</protein>
<feature type="transmembrane region" description="Helical" evidence="1">
    <location>
        <begin position="39"/>
        <end position="61"/>
    </location>
</feature>
<accession>A0A0N1MQV5</accession>
<reference evidence="2 3" key="1">
    <citation type="submission" date="2014-06" db="EMBL/GenBank/DDBJ databases">
        <title>Helicobacter pullorum isolates in fresh chicken meat - phenotypic and genotypic features.</title>
        <authorList>
            <person name="Borges V."/>
            <person name="Santos A."/>
            <person name="Correia C.B."/>
            <person name="Saraiva M."/>
            <person name="Menard A."/>
            <person name="Vieira L."/>
            <person name="Sampaio D.A."/>
            <person name="Gomes J.P."/>
            <person name="Oleastro M."/>
        </authorList>
    </citation>
    <scope>NUCLEOTIDE SEQUENCE [LARGE SCALE GENOMIC DNA]</scope>
    <source>
        <strain evidence="2 3">229334/12</strain>
    </source>
</reference>
<keyword evidence="1" id="KW-1133">Transmembrane helix</keyword>
<name>A0A0N1MQV5_9HELI</name>
<sequence>MPKLDGLKEELGYFKFALGIVIAIFTALVGWIATNYNKAELWLIIIASITAIIFAIVAILLNKKTRKIIKQIYEIKKGE</sequence>
<evidence type="ECO:0000313" key="2">
    <source>
        <dbReference type="EMBL" id="KPH55750.1"/>
    </source>
</evidence>
<evidence type="ECO:0000313" key="3">
    <source>
        <dbReference type="Proteomes" id="UP000037997"/>
    </source>
</evidence>
<feature type="transmembrane region" description="Helical" evidence="1">
    <location>
        <begin position="12"/>
        <end position="33"/>
    </location>
</feature>
<keyword evidence="1" id="KW-0472">Membrane</keyword>
<dbReference type="AlphaFoldDB" id="A0A0N1MQV5"/>
<dbReference type="EMBL" id="JNOC01000034">
    <property type="protein sequence ID" value="KPH55750.1"/>
    <property type="molecule type" value="Genomic_DNA"/>
</dbReference>
<dbReference type="PATRIC" id="fig|35818.11.peg.1332"/>